<name>A0ABQ3JZL0_9PSEU</name>
<dbReference type="PANTHER" id="PTHR30055:SF234">
    <property type="entry name" value="HTH-TYPE TRANSCRIPTIONAL REGULATOR BETI"/>
    <property type="match status" value="1"/>
</dbReference>
<dbReference type="SUPFAM" id="SSF46689">
    <property type="entry name" value="Homeodomain-like"/>
    <property type="match status" value="1"/>
</dbReference>
<feature type="DNA-binding region" description="H-T-H motif" evidence="4">
    <location>
        <begin position="35"/>
        <end position="54"/>
    </location>
</feature>
<keyword evidence="3" id="KW-0804">Transcription</keyword>
<evidence type="ECO:0000259" key="5">
    <source>
        <dbReference type="PROSITE" id="PS50977"/>
    </source>
</evidence>
<feature type="domain" description="HTH tetR-type" evidence="5">
    <location>
        <begin position="12"/>
        <end position="72"/>
    </location>
</feature>
<gene>
    <name evidence="6" type="ORF">GCM10017567_07040</name>
</gene>
<dbReference type="Proteomes" id="UP000649955">
    <property type="component" value="Unassembled WGS sequence"/>
</dbReference>
<keyword evidence="2 4" id="KW-0238">DNA-binding</keyword>
<keyword evidence="7" id="KW-1185">Reference proteome</keyword>
<comment type="caution">
    <text evidence="6">The sequence shown here is derived from an EMBL/GenBank/DDBJ whole genome shotgun (WGS) entry which is preliminary data.</text>
</comment>
<dbReference type="RefSeq" id="WP_191306564.1">
    <property type="nucleotide sequence ID" value="NZ_BNAW01000002.1"/>
</dbReference>
<accession>A0ABQ3JZL0</accession>
<reference evidence="7" key="1">
    <citation type="journal article" date="2019" name="Int. J. Syst. Evol. Microbiol.">
        <title>The Global Catalogue of Microorganisms (GCM) 10K type strain sequencing project: providing services to taxonomists for standard genome sequencing and annotation.</title>
        <authorList>
            <consortium name="The Broad Institute Genomics Platform"/>
            <consortium name="The Broad Institute Genome Sequencing Center for Infectious Disease"/>
            <person name="Wu L."/>
            <person name="Ma J."/>
        </authorList>
    </citation>
    <scope>NUCLEOTIDE SEQUENCE [LARGE SCALE GENOMIC DNA]</scope>
    <source>
        <strain evidence="7">CGMCC 4.7680</strain>
    </source>
</reference>
<proteinExistence type="predicted"/>
<organism evidence="6 7">
    <name type="scientific">Amycolatopsis bullii</name>
    <dbReference type="NCBI Taxonomy" id="941987"/>
    <lineage>
        <taxon>Bacteria</taxon>
        <taxon>Bacillati</taxon>
        <taxon>Actinomycetota</taxon>
        <taxon>Actinomycetes</taxon>
        <taxon>Pseudonocardiales</taxon>
        <taxon>Pseudonocardiaceae</taxon>
        <taxon>Amycolatopsis</taxon>
    </lineage>
</organism>
<evidence type="ECO:0000256" key="1">
    <source>
        <dbReference type="ARBA" id="ARBA00023015"/>
    </source>
</evidence>
<dbReference type="InterPro" id="IPR001647">
    <property type="entry name" value="HTH_TetR"/>
</dbReference>
<protein>
    <submittedName>
        <fullName evidence="6">TetR family transcriptional regulator</fullName>
    </submittedName>
</protein>
<evidence type="ECO:0000256" key="2">
    <source>
        <dbReference type="ARBA" id="ARBA00023125"/>
    </source>
</evidence>
<dbReference type="EMBL" id="BNAW01000002">
    <property type="protein sequence ID" value="GHF95104.1"/>
    <property type="molecule type" value="Genomic_DNA"/>
</dbReference>
<dbReference type="PRINTS" id="PR00455">
    <property type="entry name" value="HTHTETR"/>
</dbReference>
<sequence>MADPGLRERKKQATRLLISNVATGLFIERGFEEVTVAEIAEAAGVSKMTVFNYFPRKEDLFLDRHADRLAELTSIVRSRPPGVSPCTALRRHQHALLASGHPLSGAIAGGPGFWWVLTSSPALMARWYEQEREIADAFAALLMEETGDEFRARMVANLLTTAITTVFAHAMGRIVAGDDAEVVRREQVAVIDQAFDLVERGVGEFPGEAERHEER</sequence>
<dbReference type="InterPro" id="IPR050109">
    <property type="entry name" value="HTH-type_TetR-like_transc_reg"/>
</dbReference>
<dbReference type="Pfam" id="PF00440">
    <property type="entry name" value="TetR_N"/>
    <property type="match status" value="1"/>
</dbReference>
<dbReference type="PANTHER" id="PTHR30055">
    <property type="entry name" value="HTH-TYPE TRANSCRIPTIONAL REGULATOR RUTR"/>
    <property type="match status" value="1"/>
</dbReference>
<dbReference type="Gene3D" id="1.10.357.10">
    <property type="entry name" value="Tetracycline Repressor, domain 2"/>
    <property type="match status" value="1"/>
</dbReference>
<dbReference type="Gene3D" id="1.10.10.60">
    <property type="entry name" value="Homeodomain-like"/>
    <property type="match status" value="1"/>
</dbReference>
<evidence type="ECO:0000313" key="7">
    <source>
        <dbReference type="Proteomes" id="UP000649955"/>
    </source>
</evidence>
<keyword evidence="1" id="KW-0805">Transcription regulation</keyword>
<dbReference type="InterPro" id="IPR009057">
    <property type="entry name" value="Homeodomain-like_sf"/>
</dbReference>
<dbReference type="PROSITE" id="PS50977">
    <property type="entry name" value="HTH_TETR_2"/>
    <property type="match status" value="1"/>
</dbReference>
<evidence type="ECO:0000313" key="6">
    <source>
        <dbReference type="EMBL" id="GHF95104.1"/>
    </source>
</evidence>
<evidence type="ECO:0000256" key="3">
    <source>
        <dbReference type="ARBA" id="ARBA00023163"/>
    </source>
</evidence>
<evidence type="ECO:0000256" key="4">
    <source>
        <dbReference type="PROSITE-ProRule" id="PRU00335"/>
    </source>
</evidence>